<keyword evidence="11" id="KW-0811">Translocation</keyword>
<evidence type="ECO:0000256" key="14">
    <source>
        <dbReference type="ARBA" id="ARBA00054768"/>
    </source>
</evidence>
<comment type="function">
    <text evidence="14">Component of SEC61 channel-forming translocon complex that mediates transport of signal peptide-containing precursor polypeptides across the endoplasmic reticulum (ER). Forms a ribosome receptor and a gated pore in the ER membrane, both functions required for cotranslational translocation of nascent polypeptides. The SEC61 channel is also involved in ER membrane insertion of transmembrane proteins: it mediates membrane insertion of the first few transmembrane segments of proteins, while insertion of subsequent transmembrane regions of multi-pass membrane proteins is mediated by the multi-pass translocon (MPT) complex.</text>
</comment>
<evidence type="ECO:0000256" key="12">
    <source>
        <dbReference type="ARBA" id="ARBA00023136"/>
    </source>
</evidence>
<dbReference type="PRINTS" id="PR00081">
    <property type="entry name" value="GDHRDH"/>
</dbReference>
<evidence type="ECO:0000256" key="11">
    <source>
        <dbReference type="ARBA" id="ARBA00023010"/>
    </source>
</evidence>
<evidence type="ECO:0000256" key="15">
    <source>
        <dbReference type="RuleBase" id="RU000363"/>
    </source>
</evidence>
<evidence type="ECO:0000256" key="6">
    <source>
        <dbReference type="ARBA" id="ARBA00022692"/>
    </source>
</evidence>
<dbReference type="NCBIfam" id="TIGR00327">
    <property type="entry name" value="secE_euk_arch"/>
    <property type="match status" value="1"/>
</dbReference>
<keyword evidence="12 16" id="KW-0472">Membrane</keyword>
<dbReference type="InterPro" id="IPR036291">
    <property type="entry name" value="NAD(P)-bd_dom_sf"/>
</dbReference>
<evidence type="ECO:0000256" key="4">
    <source>
        <dbReference type="ARBA" id="ARBA00018528"/>
    </source>
</evidence>
<evidence type="ECO:0000313" key="17">
    <source>
        <dbReference type="EMBL" id="RXN04110.1"/>
    </source>
</evidence>
<evidence type="ECO:0000256" key="1">
    <source>
        <dbReference type="ARBA" id="ARBA00004389"/>
    </source>
</evidence>
<keyword evidence="10" id="KW-0560">Oxidoreductase</keyword>
<reference evidence="17 18" key="1">
    <citation type="submission" date="2018-03" db="EMBL/GenBank/DDBJ databases">
        <title>Draft genome sequence of Rohu Carp (Labeo rohita).</title>
        <authorList>
            <person name="Das P."/>
            <person name="Kushwaha B."/>
            <person name="Joshi C.G."/>
            <person name="Kumar D."/>
            <person name="Nagpure N.S."/>
            <person name="Sahoo L."/>
            <person name="Das S.P."/>
            <person name="Bit A."/>
            <person name="Patnaik S."/>
            <person name="Meher P.K."/>
            <person name="Jayasankar P."/>
            <person name="Koringa P.G."/>
            <person name="Patel N.V."/>
            <person name="Hinsu A.T."/>
            <person name="Kumar R."/>
            <person name="Pandey M."/>
            <person name="Agarwal S."/>
            <person name="Srivastava S."/>
            <person name="Singh M."/>
            <person name="Iquebal M.A."/>
            <person name="Jaiswal S."/>
            <person name="Angadi U.B."/>
            <person name="Kumar N."/>
            <person name="Raza M."/>
            <person name="Shah T.M."/>
            <person name="Rai A."/>
            <person name="Jena J.K."/>
        </authorList>
    </citation>
    <scope>NUCLEOTIDE SEQUENCE [LARGE SCALE GENOMIC DNA]</scope>
    <source>
        <strain evidence="17">DASCIFA01</strain>
        <tissue evidence="17">Testis</tissue>
    </source>
</reference>
<dbReference type="Gene3D" id="1.20.5.820">
    <property type="entry name" value="Preprotein translocase SecE subunit"/>
    <property type="match status" value="1"/>
</dbReference>
<dbReference type="GO" id="GO:0006886">
    <property type="term" value="P:intracellular protein transport"/>
    <property type="evidence" value="ECO:0007669"/>
    <property type="project" value="InterPro"/>
</dbReference>
<evidence type="ECO:0000256" key="8">
    <source>
        <dbReference type="ARBA" id="ARBA00022927"/>
    </source>
</evidence>
<comment type="similarity">
    <text evidence="2 15">Belongs to the short-chain dehydrogenases/reductases (SDR) family.</text>
</comment>
<keyword evidence="6 16" id="KW-0812">Transmembrane</keyword>
<dbReference type="InterPro" id="IPR023391">
    <property type="entry name" value="Prot_translocase_SecE_dom_sf"/>
</dbReference>
<comment type="similarity">
    <text evidence="3">Belongs to the SecE/SEC61-gamma family.</text>
</comment>
<evidence type="ECO:0000256" key="16">
    <source>
        <dbReference type="SAM" id="Phobius"/>
    </source>
</evidence>
<evidence type="ECO:0000256" key="3">
    <source>
        <dbReference type="ARBA" id="ARBA00008274"/>
    </source>
</evidence>
<dbReference type="GO" id="GO:0008320">
    <property type="term" value="F:protein transmembrane transporter activity"/>
    <property type="evidence" value="ECO:0007669"/>
    <property type="project" value="InterPro"/>
</dbReference>
<dbReference type="Pfam" id="PF00106">
    <property type="entry name" value="adh_short"/>
    <property type="match status" value="1"/>
</dbReference>
<dbReference type="STRING" id="84645.A0A498L6Y3"/>
<keyword evidence="18" id="KW-1185">Reference proteome</keyword>
<comment type="subunit">
    <text evidence="13">The SEC61 channel-forming translocon complex consists of channel-forming core components SEC61A1, SEC61B and SEC61G and different auxiliary components such as SEC62 and SEC63. The SEC61 channel associates with the multi-pass translocon (MPT) complex.</text>
</comment>
<dbReference type="PANTHER" id="PTHR43157">
    <property type="entry name" value="PHOSPHATIDYLINOSITOL-GLYCAN BIOSYNTHESIS CLASS F PROTEIN-RELATED"/>
    <property type="match status" value="1"/>
</dbReference>
<dbReference type="Pfam" id="PF00584">
    <property type="entry name" value="SecE"/>
    <property type="match status" value="1"/>
</dbReference>
<evidence type="ECO:0000256" key="2">
    <source>
        <dbReference type="ARBA" id="ARBA00006484"/>
    </source>
</evidence>
<sequence>MACRDLPKAEQAVSDISRDVENANVVVRKLDLADTKSICDFAELIYNRHFFLTFLLMDLLKHSAPSKVINVSSLAHHMGKIHFEDLNSEKSYHPVKAYVQSKLANILFTRELATRVEGARVIMACRDLEKAEEARKELMEDSGNQNIVANKLDLSDTKSIRAFAELINREEKQVNILINNAGIMMCPYSKTADGFEMQFGVNHLGHFLLTYLLLDLLKKSAPSRIVNVASVAHTWGSIHLDDINSEKGYSPRRAYGQSKLANILCTRSLAKKLQGSGVTVYSLHPGVVQSELFRNLSKPVQIAVKVFSPFTKTTIQGAQTTIYCAVEPKLDNESGGYYRNHVTILTDGPTDSVNNVYVALSSSEPHIKMDQVMQFVEPSRQFVKDSIRLVKRCTKPDRKEFQKIAMATAIGFAIMGFIGFFVKLIHIPINNIIV</sequence>
<dbReference type="InterPro" id="IPR008158">
    <property type="entry name" value="Translocase_Sec61-g"/>
</dbReference>
<dbReference type="SUPFAM" id="SSF103456">
    <property type="entry name" value="Preprotein translocase SecE subunit"/>
    <property type="match status" value="1"/>
</dbReference>
<evidence type="ECO:0000256" key="10">
    <source>
        <dbReference type="ARBA" id="ARBA00023002"/>
    </source>
</evidence>
<evidence type="ECO:0000256" key="9">
    <source>
        <dbReference type="ARBA" id="ARBA00022989"/>
    </source>
</evidence>
<feature type="transmembrane region" description="Helical" evidence="16">
    <location>
        <begin position="404"/>
        <end position="425"/>
    </location>
</feature>
<dbReference type="Gene3D" id="3.40.50.720">
    <property type="entry name" value="NAD(P)-binding Rossmann-like Domain"/>
    <property type="match status" value="2"/>
</dbReference>
<dbReference type="InterPro" id="IPR002347">
    <property type="entry name" value="SDR_fam"/>
</dbReference>
<evidence type="ECO:0000256" key="5">
    <source>
        <dbReference type="ARBA" id="ARBA00022448"/>
    </source>
</evidence>
<comment type="caution">
    <text evidence="17">The sequence shown here is derived from an EMBL/GenBank/DDBJ whole genome shotgun (WGS) entry which is preliminary data.</text>
</comment>
<dbReference type="SUPFAM" id="SSF51735">
    <property type="entry name" value="NAD(P)-binding Rossmann-fold domains"/>
    <property type="match status" value="2"/>
</dbReference>
<dbReference type="GO" id="GO:0006605">
    <property type="term" value="P:protein targeting"/>
    <property type="evidence" value="ECO:0007669"/>
    <property type="project" value="InterPro"/>
</dbReference>
<dbReference type="AlphaFoldDB" id="A0A498L6Y3"/>
<evidence type="ECO:0000256" key="13">
    <source>
        <dbReference type="ARBA" id="ARBA00046516"/>
    </source>
</evidence>
<keyword evidence="5" id="KW-0813">Transport</keyword>
<dbReference type="Proteomes" id="UP000290572">
    <property type="component" value="Unassembled WGS sequence"/>
</dbReference>
<gene>
    <name evidence="17" type="ORF">ROHU_035175</name>
</gene>
<accession>A0A498L6Y3</accession>
<dbReference type="GO" id="GO:0016491">
    <property type="term" value="F:oxidoreductase activity"/>
    <property type="evidence" value="ECO:0007669"/>
    <property type="project" value="UniProtKB-KW"/>
</dbReference>
<evidence type="ECO:0007829" key="19">
    <source>
        <dbReference type="PeptideAtlas" id="A0A498L6Y3"/>
    </source>
</evidence>
<evidence type="ECO:0000256" key="7">
    <source>
        <dbReference type="ARBA" id="ARBA00022824"/>
    </source>
</evidence>
<name>A0A498L6Y3_LABRO</name>
<keyword evidence="9 16" id="KW-1133">Transmembrane helix</keyword>
<dbReference type="InterPro" id="IPR001901">
    <property type="entry name" value="Translocase_SecE/Sec61-g"/>
</dbReference>
<protein>
    <recommendedName>
        <fullName evidence="4">Protein transport protein Sec61 subunit gamma</fullName>
    </recommendedName>
</protein>
<dbReference type="HAMAP" id="MF_00422">
    <property type="entry name" value="SecE"/>
    <property type="match status" value="1"/>
</dbReference>
<organism evidence="17 18">
    <name type="scientific">Labeo rohita</name>
    <name type="common">Indian major carp</name>
    <name type="synonym">Cyprinus rohita</name>
    <dbReference type="NCBI Taxonomy" id="84645"/>
    <lineage>
        <taxon>Eukaryota</taxon>
        <taxon>Metazoa</taxon>
        <taxon>Chordata</taxon>
        <taxon>Craniata</taxon>
        <taxon>Vertebrata</taxon>
        <taxon>Euteleostomi</taxon>
        <taxon>Actinopterygii</taxon>
        <taxon>Neopterygii</taxon>
        <taxon>Teleostei</taxon>
        <taxon>Ostariophysi</taxon>
        <taxon>Cypriniformes</taxon>
        <taxon>Cyprinidae</taxon>
        <taxon>Labeoninae</taxon>
        <taxon>Labeonini</taxon>
        <taxon>Labeo</taxon>
    </lineage>
</organism>
<dbReference type="PANTHER" id="PTHR43157:SF69">
    <property type="entry name" value="RETINOL DEHYDROGENASE 12-LIKE"/>
    <property type="match status" value="1"/>
</dbReference>
<dbReference type="PROSITE" id="PS01067">
    <property type="entry name" value="SECE_SEC61G"/>
    <property type="match status" value="1"/>
</dbReference>
<dbReference type="GO" id="GO:0005789">
    <property type="term" value="C:endoplasmic reticulum membrane"/>
    <property type="evidence" value="ECO:0007669"/>
    <property type="project" value="UniProtKB-SubCell"/>
</dbReference>
<keyword evidence="19" id="KW-1267">Proteomics identification</keyword>
<proteinExistence type="evidence at protein level"/>
<dbReference type="EMBL" id="QBIY01013460">
    <property type="protein sequence ID" value="RXN04110.1"/>
    <property type="molecule type" value="Genomic_DNA"/>
</dbReference>
<dbReference type="FunFam" id="1.20.5.820:FF:000001">
    <property type="entry name" value="Transport protein Sec61 subunit gamma"/>
    <property type="match status" value="1"/>
</dbReference>
<evidence type="ECO:0000313" key="18">
    <source>
        <dbReference type="Proteomes" id="UP000290572"/>
    </source>
</evidence>
<keyword evidence="8" id="KW-0653">Protein transport</keyword>
<comment type="subcellular location">
    <subcellularLocation>
        <location evidence="1">Endoplasmic reticulum membrane</location>
        <topology evidence="1">Single-pass membrane protein</topology>
    </subcellularLocation>
</comment>
<dbReference type="PRINTS" id="PR00080">
    <property type="entry name" value="SDRFAMILY"/>
</dbReference>
<keyword evidence="7" id="KW-0256">Endoplasmic reticulum</keyword>